<feature type="domain" description="AB hydrolase-1" evidence="1">
    <location>
        <begin position="40"/>
        <end position="211"/>
    </location>
</feature>
<comment type="caution">
    <text evidence="2">The sequence shown here is derived from an EMBL/GenBank/DDBJ whole genome shotgun (WGS) entry which is preliminary data.</text>
</comment>
<protein>
    <submittedName>
        <fullName evidence="2">Alpha/beta hydrolase</fullName>
    </submittedName>
</protein>
<dbReference type="PANTHER" id="PTHR43194">
    <property type="entry name" value="HYDROLASE ALPHA/BETA FOLD FAMILY"/>
    <property type="match status" value="1"/>
</dbReference>
<organism evidence="2 3">
    <name type="scientific">Arthrospiribacter ruber</name>
    <dbReference type="NCBI Taxonomy" id="2487934"/>
    <lineage>
        <taxon>Bacteria</taxon>
        <taxon>Pseudomonadati</taxon>
        <taxon>Bacteroidota</taxon>
        <taxon>Cytophagia</taxon>
        <taxon>Cytophagales</taxon>
        <taxon>Cyclobacteriaceae</taxon>
        <taxon>Arthrospiribacter</taxon>
    </lineage>
</organism>
<reference evidence="2 3" key="1">
    <citation type="journal article" date="2020" name="Syst. Appl. Microbiol.">
        <title>Arthrospiribacter ruber gen. nov., sp. nov., a novel bacterium isolated from Arthrospira cultures.</title>
        <authorList>
            <person name="Waleron M."/>
            <person name="Misztak A."/>
            <person name="Waleron M.M."/>
            <person name="Furmaniak M."/>
            <person name="Mrozik A."/>
            <person name="Waleron K."/>
        </authorList>
    </citation>
    <scope>NUCLEOTIDE SEQUENCE [LARGE SCALE GENOMIC DNA]</scope>
    <source>
        <strain evidence="2 3">DPMB0001</strain>
    </source>
</reference>
<evidence type="ECO:0000313" key="2">
    <source>
        <dbReference type="EMBL" id="MBW3468118.1"/>
    </source>
</evidence>
<dbReference type="EMBL" id="RPHB01000004">
    <property type="protein sequence ID" value="MBW3468118.1"/>
    <property type="molecule type" value="Genomic_DNA"/>
</dbReference>
<dbReference type="GO" id="GO:0016787">
    <property type="term" value="F:hydrolase activity"/>
    <property type="evidence" value="ECO:0007669"/>
    <property type="project" value="UniProtKB-KW"/>
</dbReference>
<dbReference type="InterPro" id="IPR050228">
    <property type="entry name" value="Carboxylesterase_BioH"/>
</dbReference>
<accession>A0A951IWC3</accession>
<sequence>MKTSKLIMVRLLLILSFLIPSNKIFANQLISTEVIGKGQPMILIHGMSSSTGVWDEFVERYQDQYELHLVSIKGFGNKEIASSEHFLAQIKNEVVQYVKDNTLSKPILIGHSMGGFLGLWAAAEEPDLFGKIVSVDGVPYFPVLQMPGITPETAQPMVDGMKAQFANSDENSARATQEMIVSTMIATESKREKVVQMGIDSNPEVIGQAYGEMFLTDIREKVSEIKIPVLVFGAWAAYKNYGATKESVAAGYKSQLANIENVTFLLADEAYHFVFYDEPEWFYDNLDAFIATK</sequence>
<dbReference type="Proteomes" id="UP000727490">
    <property type="component" value="Unassembled WGS sequence"/>
</dbReference>
<dbReference type="AlphaFoldDB" id="A0A951IWC3"/>
<gene>
    <name evidence="2" type="ORF">EGN73_09870</name>
</gene>
<keyword evidence="2" id="KW-0378">Hydrolase</keyword>
<evidence type="ECO:0000259" key="1">
    <source>
        <dbReference type="Pfam" id="PF00561"/>
    </source>
</evidence>
<keyword evidence="3" id="KW-1185">Reference proteome</keyword>
<proteinExistence type="predicted"/>
<dbReference type="InterPro" id="IPR000073">
    <property type="entry name" value="AB_hydrolase_1"/>
</dbReference>
<dbReference type="PANTHER" id="PTHR43194:SF2">
    <property type="entry name" value="PEROXISOMAL MEMBRANE PROTEIN LPX1"/>
    <property type="match status" value="1"/>
</dbReference>
<name>A0A951IWC3_9BACT</name>
<evidence type="ECO:0000313" key="3">
    <source>
        <dbReference type="Proteomes" id="UP000727490"/>
    </source>
</evidence>
<dbReference type="RefSeq" id="WP_219288912.1">
    <property type="nucleotide sequence ID" value="NZ_RPHB01000004.1"/>
</dbReference>
<dbReference type="Pfam" id="PF00561">
    <property type="entry name" value="Abhydrolase_1"/>
    <property type="match status" value="1"/>
</dbReference>